<protein>
    <recommendedName>
        <fullName evidence="4">Acetolactate synthase</fullName>
    </recommendedName>
</protein>
<dbReference type="Pfam" id="PF20107">
    <property type="entry name" value="DUF6497"/>
    <property type="match status" value="1"/>
</dbReference>
<sequence>MRAALLALALAATGAAAQEEAPAPEAPAPEAPAAPVFEAPSGLVLSLQDVIWEQETGIVRIRFVADGLGGEEAMAFSEVAGDFAWLCETQGVPALERNGIEASEVIISIADRAVPFGTIDADAVQFFEGYSVTADGTCQWEPF</sequence>
<dbReference type="Proteomes" id="UP000035100">
    <property type="component" value="Unassembled WGS sequence"/>
</dbReference>
<evidence type="ECO:0000256" key="1">
    <source>
        <dbReference type="SAM" id="SignalP"/>
    </source>
</evidence>
<feature type="chain" id="PRO_5002219005" description="Acetolactate synthase" evidence="1">
    <location>
        <begin position="18"/>
        <end position="143"/>
    </location>
</feature>
<organism evidence="2 3">
    <name type="scientific">Wenxinia marina DSM 24838</name>
    <dbReference type="NCBI Taxonomy" id="1123501"/>
    <lineage>
        <taxon>Bacteria</taxon>
        <taxon>Pseudomonadati</taxon>
        <taxon>Pseudomonadota</taxon>
        <taxon>Alphaproteobacteria</taxon>
        <taxon>Rhodobacterales</taxon>
        <taxon>Roseobacteraceae</taxon>
        <taxon>Wenxinia</taxon>
    </lineage>
</organism>
<evidence type="ECO:0000313" key="2">
    <source>
        <dbReference type="EMBL" id="KIQ68682.1"/>
    </source>
</evidence>
<dbReference type="eggNOG" id="ENOG50332ED">
    <property type="taxonomic scope" value="Bacteria"/>
</dbReference>
<dbReference type="EMBL" id="AONG01000013">
    <property type="protein sequence ID" value="KIQ68682.1"/>
    <property type="molecule type" value="Genomic_DNA"/>
</dbReference>
<comment type="caution">
    <text evidence="2">The sequence shown here is derived from an EMBL/GenBank/DDBJ whole genome shotgun (WGS) entry which is preliminary data.</text>
</comment>
<evidence type="ECO:0000313" key="3">
    <source>
        <dbReference type="Proteomes" id="UP000035100"/>
    </source>
</evidence>
<dbReference type="AlphaFoldDB" id="A0A0D0Q8I5"/>
<name>A0A0D0Q8I5_9RHOB</name>
<evidence type="ECO:0008006" key="4">
    <source>
        <dbReference type="Google" id="ProtNLM"/>
    </source>
</evidence>
<reference evidence="2 3" key="1">
    <citation type="submission" date="2013-01" db="EMBL/GenBank/DDBJ databases">
        <authorList>
            <person name="Fiebig A."/>
            <person name="Goeker M."/>
            <person name="Klenk H.-P.P."/>
        </authorList>
    </citation>
    <scope>NUCLEOTIDE SEQUENCE [LARGE SCALE GENOMIC DNA]</scope>
    <source>
        <strain evidence="2 3">DSM 24838</strain>
    </source>
</reference>
<accession>A0A0D0Q8I5</accession>
<dbReference type="STRING" id="1123501.Wenmar_02953"/>
<dbReference type="RefSeq" id="WP_018303815.1">
    <property type="nucleotide sequence ID" value="NZ_KB902310.1"/>
</dbReference>
<proteinExistence type="predicted"/>
<keyword evidence="1" id="KW-0732">Signal</keyword>
<keyword evidence="3" id="KW-1185">Reference proteome</keyword>
<dbReference type="OrthoDB" id="7862028at2"/>
<feature type="signal peptide" evidence="1">
    <location>
        <begin position="1"/>
        <end position="17"/>
    </location>
</feature>
<gene>
    <name evidence="2" type="ORF">Wenmar_02953</name>
</gene>
<dbReference type="InterPro" id="IPR045467">
    <property type="entry name" value="DUF6497"/>
</dbReference>